<evidence type="ECO:0000313" key="8">
    <source>
        <dbReference type="EMBL" id="GAA4495041.1"/>
    </source>
</evidence>
<evidence type="ECO:0000256" key="3">
    <source>
        <dbReference type="ARBA" id="ARBA00022475"/>
    </source>
</evidence>
<organism evidence="8 9">
    <name type="scientific">Pseudaeromonas paramecii</name>
    <dbReference type="NCBI Taxonomy" id="2138166"/>
    <lineage>
        <taxon>Bacteria</taxon>
        <taxon>Pseudomonadati</taxon>
        <taxon>Pseudomonadota</taxon>
        <taxon>Gammaproteobacteria</taxon>
        <taxon>Aeromonadales</taxon>
        <taxon>Aeromonadaceae</taxon>
        <taxon>Pseudaeromonas</taxon>
    </lineage>
</organism>
<evidence type="ECO:0000313" key="9">
    <source>
        <dbReference type="Proteomes" id="UP001501321"/>
    </source>
</evidence>
<feature type="transmembrane region" description="Helical" evidence="7">
    <location>
        <begin position="109"/>
        <end position="130"/>
    </location>
</feature>
<feature type="transmembrane region" description="Helical" evidence="7">
    <location>
        <begin position="136"/>
        <end position="154"/>
    </location>
</feature>
<protein>
    <recommendedName>
        <fullName evidence="7">UPF0056 membrane protein</fullName>
    </recommendedName>
</protein>
<sequence length="194" mass="21653">MDIITAAVMLFLIMDPVGNLPVFLSMLRTLPAERRRKVMIRELLIALVVMMLFLFLGQELLNLLNLKQEAVSIAGGIVLFLIAIRMIFPGQGSITGLPEGEEPFIVPMAIPMMAGPSILAALLLLAHQYPHQMGEWTLALLMAWGASAVILMFYEQLHKLLGERLLRAMERLMGMLLVMISVQMLLDGAQQYLH</sequence>
<comment type="subcellular location">
    <subcellularLocation>
        <location evidence="1 7">Cell membrane</location>
        <topology evidence="1 7">Multi-pass membrane protein</topology>
    </subcellularLocation>
</comment>
<feature type="transmembrane region" description="Helical" evidence="7">
    <location>
        <begin position="70"/>
        <end position="88"/>
    </location>
</feature>
<dbReference type="Proteomes" id="UP001501321">
    <property type="component" value="Unassembled WGS sequence"/>
</dbReference>
<dbReference type="PANTHER" id="PTHR33508:SF10">
    <property type="entry name" value="UPF0056 INNER MEMBRANE PROTEIN YHGN"/>
    <property type="match status" value="1"/>
</dbReference>
<feature type="transmembrane region" description="Helical" evidence="7">
    <location>
        <begin position="39"/>
        <end position="58"/>
    </location>
</feature>
<evidence type="ECO:0000256" key="6">
    <source>
        <dbReference type="ARBA" id="ARBA00023136"/>
    </source>
</evidence>
<reference evidence="9" key="1">
    <citation type="journal article" date="2019" name="Int. J. Syst. Evol. Microbiol.">
        <title>The Global Catalogue of Microorganisms (GCM) 10K type strain sequencing project: providing services to taxonomists for standard genome sequencing and annotation.</title>
        <authorList>
            <consortium name="The Broad Institute Genomics Platform"/>
            <consortium name="The Broad Institute Genome Sequencing Center for Infectious Disease"/>
            <person name="Wu L."/>
            <person name="Ma J."/>
        </authorList>
    </citation>
    <scope>NUCLEOTIDE SEQUENCE [LARGE SCALE GENOMIC DNA]</scope>
    <source>
        <strain evidence="9">JCM 32226</strain>
    </source>
</reference>
<accession>A0ABP8Q1Z3</accession>
<keyword evidence="6 7" id="KW-0472">Membrane</keyword>
<evidence type="ECO:0000256" key="1">
    <source>
        <dbReference type="ARBA" id="ARBA00004651"/>
    </source>
</evidence>
<keyword evidence="9" id="KW-1185">Reference proteome</keyword>
<dbReference type="NCBIfam" id="TIGR00427">
    <property type="entry name" value="NAAT family transporter"/>
    <property type="match status" value="1"/>
</dbReference>
<keyword evidence="5 7" id="KW-1133">Transmembrane helix</keyword>
<name>A0ABP8Q1Z3_9GAMM</name>
<proteinExistence type="inferred from homology"/>
<feature type="transmembrane region" description="Helical" evidence="7">
    <location>
        <begin position="175"/>
        <end position="193"/>
    </location>
</feature>
<feature type="transmembrane region" description="Helical" evidence="7">
    <location>
        <begin position="6"/>
        <end position="27"/>
    </location>
</feature>
<dbReference type="EMBL" id="BAABFC010000004">
    <property type="protein sequence ID" value="GAA4495041.1"/>
    <property type="molecule type" value="Genomic_DNA"/>
</dbReference>
<dbReference type="PANTHER" id="PTHR33508">
    <property type="entry name" value="UPF0056 MEMBRANE PROTEIN YHCE"/>
    <property type="match status" value="1"/>
</dbReference>
<dbReference type="InterPro" id="IPR002771">
    <property type="entry name" value="Multi_antbiot-R_MarC"/>
</dbReference>
<keyword evidence="3" id="KW-1003">Cell membrane</keyword>
<evidence type="ECO:0000256" key="4">
    <source>
        <dbReference type="ARBA" id="ARBA00022692"/>
    </source>
</evidence>
<dbReference type="Pfam" id="PF01914">
    <property type="entry name" value="MarC"/>
    <property type="match status" value="1"/>
</dbReference>
<comment type="similarity">
    <text evidence="2 7">Belongs to the UPF0056 (MarC) family.</text>
</comment>
<keyword evidence="4 7" id="KW-0812">Transmembrane</keyword>
<comment type="caution">
    <text evidence="8">The sequence shown here is derived from an EMBL/GenBank/DDBJ whole genome shotgun (WGS) entry which is preliminary data.</text>
</comment>
<evidence type="ECO:0000256" key="7">
    <source>
        <dbReference type="RuleBase" id="RU362048"/>
    </source>
</evidence>
<gene>
    <name evidence="8" type="ORF">GCM10023095_07640</name>
</gene>
<dbReference type="NCBIfam" id="NF008010">
    <property type="entry name" value="PRK10739.1"/>
    <property type="match status" value="1"/>
</dbReference>
<evidence type="ECO:0000256" key="5">
    <source>
        <dbReference type="ARBA" id="ARBA00022989"/>
    </source>
</evidence>
<dbReference type="RefSeq" id="WP_345010225.1">
    <property type="nucleotide sequence ID" value="NZ_BAABFC010000004.1"/>
</dbReference>
<evidence type="ECO:0000256" key="2">
    <source>
        <dbReference type="ARBA" id="ARBA00009784"/>
    </source>
</evidence>